<evidence type="ECO:0000256" key="10">
    <source>
        <dbReference type="SAM" id="SignalP"/>
    </source>
</evidence>
<keyword evidence="4 10" id="KW-0732">Signal</keyword>
<evidence type="ECO:0000256" key="1">
    <source>
        <dbReference type="ARBA" id="ARBA00009006"/>
    </source>
</evidence>
<feature type="chain" id="PRO_5035849736" description="ribonuclease T1" evidence="10">
    <location>
        <begin position="19"/>
        <end position="132"/>
    </location>
</feature>
<dbReference type="Pfam" id="PF00545">
    <property type="entry name" value="Ribonuclease"/>
    <property type="match status" value="1"/>
</dbReference>
<evidence type="ECO:0000256" key="7">
    <source>
        <dbReference type="ARBA" id="ARBA00023157"/>
    </source>
</evidence>
<keyword evidence="3" id="KW-0540">Nuclease</keyword>
<feature type="signal peptide" evidence="10">
    <location>
        <begin position="1"/>
        <end position="18"/>
    </location>
</feature>
<dbReference type="InterPro" id="IPR016191">
    <property type="entry name" value="Ribonuclease/ribotoxin"/>
</dbReference>
<evidence type="ECO:0000256" key="6">
    <source>
        <dbReference type="ARBA" id="ARBA00022801"/>
    </source>
</evidence>
<sequence length="132" mass="13588">MCALKTVLVSAFLAIATALPTALEERAATTCGSNSYTADQVNAAAQKACAYYQAGTEAGSSTYPHTYNNFEGFSFKVAGPYQEFPLLASHAVYTGGEPGADRVIINTSCKLAGEVTHTGASGNNFVGCTGTS</sequence>
<organism evidence="11 12">
    <name type="scientific">Lachnellula suecica</name>
    <dbReference type="NCBI Taxonomy" id="602035"/>
    <lineage>
        <taxon>Eukaryota</taxon>
        <taxon>Fungi</taxon>
        <taxon>Dikarya</taxon>
        <taxon>Ascomycota</taxon>
        <taxon>Pezizomycotina</taxon>
        <taxon>Leotiomycetes</taxon>
        <taxon>Helotiales</taxon>
        <taxon>Lachnaceae</taxon>
        <taxon>Lachnellula</taxon>
    </lineage>
</organism>
<dbReference type="PANTHER" id="PTHR42104">
    <property type="entry name" value="EXTRACELLULAR GUANYL-SPECIFIC RIBONUCLEASE RNTA (AFU_ORTHOLOGUE AFUA_4G03230)"/>
    <property type="match status" value="1"/>
</dbReference>
<dbReference type="EMBL" id="QGMK01002501">
    <property type="protein sequence ID" value="TVY58088.1"/>
    <property type="molecule type" value="Genomic_DNA"/>
</dbReference>
<dbReference type="InterPro" id="IPR048269">
    <property type="entry name" value="RNase_U2"/>
</dbReference>
<evidence type="ECO:0000256" key="8">
    <source>
        <dbReference type="ARBA" id="ARBA00023239"/>
    </source>
</evidence>
<dbReference type="PIRSF" id="PIRSF037430">
    <property type="entry name" value="RNase_U2"/>
    <property type="match status" value="1"/>
</dbReference>
<comment type="caution">
    <text evidence="11">The sequence shown here is derived from an EMBL/GenBank/DDBJ whole genome shotgun (WGS) entry which is preliminary data.</text>
</comment>
<protein>
    <recommendedName>
        <fullName evidence="2">ribonuclease T1</fullName>
        <ecNumber evidence="2">4.6.1.24</ecNumber>
    </recommendedName>
</protein>
<comment type="catalytic activity">
    <reaction evidence="9">
        <text>[RNA] containing guanosine + H2O = an [RNA fragment]-3'-guanosine-3'-phosphate + a 5'-hydroxy-ribonucleotide-3'-[RNA fragment].</text>
        <dbReference type="EC" id="4.6.1.24"/>
    </reaction>
</comment>
<dbReference type="GO" id="GO:0046589">
    <property type="term" value="F:ribonuclease T1 activity"/>
    <property type="evidence" value="ECO:0007669"/>
    <property type="project" value="UniProtKB-EC"/>
</dbReference>
<keyword evidence="8" id="KW-0456">Lyase</keyword>
<evidence type="ECO:0000256" key="9">
    <source>
        <dbReference type="ARBA" id="ARBA00034015"/>
    </source>
</evidence>
<evidence type="ECO:0000256" key="3">
    <source>
        <dbReference type="ARBA" id="ARBA00022722"/>
    </source>
</evidence>
<dbReference type="SUPFAM" id="SSF53933">
    <property type="entry name" value="Microbial ribonucleases"/>
    <property type="match status" value="1"/>
</dbReference>
<gene>
    <name evidence="11" type="primary">RNF1</name>
    <name evidence="11" type="ORF">LSUE1_G009217</name>
</gene>
<dbReference type="Proteomes" id="UP000469558">
    <property type="component" value="Unassembled WGS sequence"/>
</dbReference>
<keyword evidence="6" id="KW-0378">Hydrolase</keyword>
<dbReference type="GO" id="GO:0003723">
    <property type="term" value="F:RNA binding"/>
    <property type="evidence" value="ECO:0007669"/>
    <property type="project" value="InterPro"/>
</dbReference>
<keyword evidence="7" id="KW-1015">Disulfide bond</keyword>
<reference evidence="11 12" key="1">
    <citation type="submission" date="2018-05" db="EMBL/GenBank/DDBJ databases">
        <title>Genome sequencing and assembly of the regulated plant pathogen Lachnellula willkommii and related sister species for the development of diagnostic species identification markers.</title>
        <authorList>
            <person name="Giroux E."/>
            <person name="Bilodeau G."/>
        </authorList>
    </citation>
    <scope>NUCLEOTIDE SEQUENCE [LARGE SCALE GENOMIC DNA]</scope>
    <source>
        <strain evidence="11 12">CBS 268.59</strain>
    </source>
</reference>
<accession>A0A8T9BUQ5</accession>
<dbReference type="InterPro" id="IPR000026">
    <property type="entry name" value="N1-like"/>
</dbReference>
<dbReference type="Gene3D" id="3.10.450.30">
    <property type="entry name" value="Microbial ribonucleases"/>
    <property type="match status" value="1"/>
</dbReference>
<evidence type="ECO:0000256" key="2">
    <source>
        <dbReference type="ARBA" id="ARBA00012549"/>
    </source>
</evidence>
<dbReference type="AlphaFoldDB" id="A0A8T9BUQ5"/>
<comment type="similarity">
    <text evidence="1">Belongs to the ribonuclease N1/T1 family.</text>
</comment>
<name>A0A8T9BUQ5_9HELO</name>
<keyword evidence="12" id="KW-1185">Reference proteome</keyword>
<dbReference type="GO" id="GO:0016787">
    <property type="term" value="F:hydrolase activity"/>
    <property type="evidence" value="ECO:0007669"/>
    <property type="project" value="UniProtKB-KW"/>
</dbReference>
<evidence type="ECO:0000256" key="4">
    <source>
        <dbReference type="ARBA" id="ARBA00022729"/>
    </source>
</evidence>
<evidence type="ECO:0000313" key="12">
    <source>
        <dbReference type="Proteomes" id="UP000469558"/>
    </source>
</evidence>
<dbReference type="PANTHER" id="PTHR42104:SF1">
    <property type="entry name" value="EXTRACELLULAR GUANYL-SPECIFIC RIBONUCLEASE RNTA (AFU_ORTHOLOGUE AFUA_4G03230)"/>
    <property type="match status" value="1"/>
</dbReference>
<evidence type="ECO:0000313" key="11">
    <source>
        <dbReference type="EMBL" id="TVY58088.1"/>
    </source>
</evidence>
<keyword evidence="5" id="KW-0255">Endonuclease</keyword>
<evidence type="ECO:0000256" key="5">
    <source>
        <dbReference type="ARBA" id="ARBA00022759"/>
    </source>
</evidence>
<dbReference type="CDD" id="cd00606">
    <property type="entry name" value="fungal_RNase"/>
    <property type="match status" value="1"/>
</dbReference>
<proteinExistence type="inferred from homology"/>
<dbReference type="OrthoDB" id="5425539at2759"/>
<dbReference type="EC" id="4.6.1.24" evidence="2"/>